<dbReference type="PANTHER" id="PTHR10828">
    <property type="entry name" value="M-PHASE INDUCER PHOSPHATASE DUAL SPECIFICITY PHOSPHATASE CDC25"/>
    <property type="match status" value="1"/>
</dbReference>
<dbReference type="STRING" id="329884.A0A4U0Y5A9"/>
<dbReference type="PANTHER" id="PTHR10828:SF50">
    <property type="entry name" value="REDUCTASE (ARC2), PUTATIVE (AFU_ORTHOLOGUE AFUA_6G13400)-RELATED"/>
    <property type="match status" value="1"/>
</dbReference>
<dbReference type="InterPro" id="IPR001763">
    <property type="entry name" value="Rhodanese-like_dom"/>
</dbReference>
<dbReference type="OrthoDB" id="8300214at2759"/>
<evidence type="ECO:0000256" key="1">
    <source>
        <dbReference type="SAM" id="MobiDB-lite"/>
    </source>
</evidence>
<dbReference type="Pfam" id="PF00581">
    <property type="entry name" value="Rhodanese"/>
    <property type="match status" value="1"/>
</dbReference>
<dbReference type="EMBL" id="NAJQ01000026">
    <property type="protein sequence ID" value="TKA82755.1"/>
    <property type="molecule type" value="Genomic_DNA"/>
</dbReference>
<dbReference type="GO" id="GO:0004725">
    <property type="term" value="F:protein tyrosine phosphatase activity"/>
    <property type="evidence" value="ECO:0007669"/>
    <property type="project" value="TreeGrafter"/>
</dbReference>
<dbReference type="GO" id="GO:0005634">
    <property type="term" value="C:nucleus"/>
    <property type="evidence" value="ECO:0007669"/>
    <property type="project" value="TreeGrafter"/>
</dbReference>
<feature type="domain" description="Rhodanese" evidence="2">
    <location>
        <begin position="56"/>
        <end position="156"/>
    </location>
</feature>
<comment type="caution">
    <text evidence="3">The sequence shown here is derived from an EMBL/GenBank/DDBJ whole genome shotgun (WGS) entry which is preliminary data.</text>
</comment>
<dbReference type="SUPFAM" id="SSF52821">
    <property type="entry name" value="Rhodanese/Cell cycle control phosphatase"/>
    <property type="match status" value="1"/>
</dbReference>
<dbReference type="PROSITE" id="PS50206">
    <property type="entry name" value="RHODANESE_3"/>
    <property type="match status" value="1"/>
</dbReference>
<keyword evidence="4" id="KW-1185">Reference proteome</keyword>
<gene>
    <name evidence="3" type="ORF">B0A55_01094</name>
</gene>
<reference evidence="3 4" key="1">
    <citation type="submission" date="2017-03" db="EMBL/GenBank/DDBJ databases">
        <title>Genomes of endolithic fungi from Antarctica.</title>
        <authorList>
            <person name="Coleine C."/>
            <person name="Masonjones S."/>
            <person name="Stajich J.E."/>
        </authorList>
    </citation>
    <scope>NUCLEOTIDE SEQUENCE [LARGE SCALE GENOMIC DNA]</scope>
    <source>
        <strain evidence="3 4">CCFEE 5184</strain>
    </source>
</reference>
<dbReference type="InterPro" id="IPR036873">
    <property type="entry name" value="Rhodanese-like_dom_sf"/>
</dbReference>
<feature type="region of interest" description="Disordered" evidence="1">
    <location>
        <begin position="1"/>
        <end position="26"/>
    </location>
</feature>
<dbReference type="Proteomes" id="UP000309340">
    <property type="component" value="Unassembled WGS sequence"/>
</dbReference>
<evidence type="ECO:0000259" key="2">
    <source>
        <dbReference type="PROSITE" id="PS50206"/>
    </source>
</evidence>
<name>A0A4U0Y5A9_9PEZI</name>
<evidence type="ECO:0000313" key="4">
    <source>
        <dbReference type="Proteomes" id="UP000309340"/>
    </source>
</evidence>
<dbReference type="GO" id="GO:0005737">
    <property type="term" value="C:cytoplasm"/>
    <property type="evidence" value="ECO:0007669"/>
    <property type="project" value="TreeGrafter"/>
</dbReference>
<protein>
    <recommendedName>
        <fullName evidence="2">Rhodanese domain-containing protein</fullName>
    </recommendedName>
</protein>
<sequence length="167" mass="18403">MTEHPAQPDLAQAPTHAKTNGVSEQPWHAAYPKARSEPATISRQEVLRLLKSDTGPGETFVLVDLRRTDYEGGTIMGSINLPAQSLHPTIPSLYSLFEAAGVNLVIWYCGSSRGRGNRAAAWFADYISEQNNTDMRSLVLADGIKGWAAEGGEFVQYMQEYDASKWE</sequence>
<proteinExistence type="predicted"/>
<dbReference type="SMART" id="SM00450">
    <property type="entry name" value="RHOD"/>
    <property type="match status" value="1"/>
</dbReference>
<dbReference type="AlphaFoldDB" id="A0A4U0Y5A9"/>
<organism evidence="3 4">
    <name type="scientific">Friedmanniomyces simplex</name>
    <dbReference type="NCBI Taxonomy" id="329884"/>
    <lineage>
        <taxon>Eukaryota</taxon>
        <taxon>Fungi</taxon>
        <taxon>Dikarya</taxon>
        <taxon>Ascomycota</taxon>
        <taxon>Pezizomycotina</taxon>
        <taxon>Dothideomycetes</taxon>
        <taxon>Dothideomycetidae</taxon>
        <taxon>Mycosphaerellales</taxon>
        <taxon>Teratosphaeriaceae</taxon>
        <taxon>Friedmanniomyces</taxon>
    </lineage>
</organism>
<accession>A0A4U0Y5A9</accession>
<evidence type="ECO:0000313" key="3">
    <source>
        <dbReference type="EMBL" id="TKA82755.1"/>
    </source>
</evidence>
<dbReference type="Gene3D" id="3.40.250.10">
    <property type="entry name" value="Rhodanese-like domain"/>
    <property type="match status" value="1"/>
</dbReference>